<name>A0A0B7IWC2_9FLAO</name>
<evidence type="ECO:0000313" key="1">
    <source>
        <dbReference type="EMBL" id="CEN54203.1"/>
    </source>
</evidence>
<dbReference type="Proteomes" id="UP000038200">
    <property type="component" value="Unassembled WGS sequence"/>
</dbReference>
<organism evidence="1 2">
    <name type="scientific">Capnocytophaga canis</name>
    <dbReference type="NCBI Taxonomy" id="1848903"/>
    <lineage>
        <taxon>Bacteria</taxon>
        <taxon>Pseudomonadati</taxon>
        <taxon>Bacteroidota</taxon>
        <taxon>Flavobacteriia</taxon>
        <taxon>Flavobacteriales</taxon>
        <taxon>Flavobacteriaceae</taxon>
        <taxon>Capnocytophaga</taxon>
    </lineage>
</organism>
<sequence>MKRKTLNGYPVLYDALFCLDNQTKRLVIVEEIKKIEFEVGYSYILKVNKVIKASPYSVTYELIEMKSKKLP</sequence>
<evidence type="ECO:0008006" key="3">
    <source>
        <dbReference type="Google" id="ProtNLM"/>
    </source>
</evidence>
<reference evidence="1 2" key="1">
    <citation type="submission" date="2015-01" db="EMBL/GenBank/DDBJ databases">
        <authorList>
            <person name="Xiang T."/>
            <person name="Song Y."/>
            <person name="Huang L."/>
            <person name="Wang B."/>
            <person name="Wu P."/>
        </authorList>
    </citation>
    <scope>NUCLEOTIDE SEQUENCE [LARGE SCALE GENOMIC DNA]</scope>
    <source>
        <strain evidence="1 2">CcD93</strain>
    </source>
</reference>
<dbReference type="AlphaFoldDB" id="A0A0B7IWC2"/>
<proteinExistence type="predicted"/>
<dbReference type="STRING" id="1848903.CCAND38_190052"/>
<dbReference type="RefSeq" id="WP_042009573.1">
    <property type="nucleotide sequence ID" value="NZ_CDOL01000268.1"/>
</dbReference>
<dbReference type="EMBL" id="CDOL01000268">
    <property type="protein sequence ID" value="CEN54203.1"/>
    <property type="molecule type" value="Genomic_DNA"/>
</dbReference>
<gene>
    <name evidence="1" type="ORF">CCAND93_760005</name>
</gene>
<evidence type="ECO:0000313" key="2">
    <source>
        <dbReference type="Proteomes" id="UP000038200"/>
    </source>
</evidence>
<protein>
    <recommendedName>
        <fullName evidence="3">DUF4377 domain-containing protein</fullName>
    </recommendedName>
</protein>
<accession>A0A0B7IWC2</accession>